<organism evidence="1 2">
    <name type="scientific">Cichorium intybus</name>
    <name type="common">Chicory</name>
    <dbReference type="NCBI Taxonomy" id="13427"/>
    <lineage>
        <taxon>Eukaryota</taxon>
        <taxon>Viridiplantae</taxon>
        <taxon>Streptophyta</taxon>
        <taxon>Embryophyta</taxon>
        <taxon>Tracheophyta</taxon>
        <taxon>Spermatophyta</taxon>
        <taxon>Magnoliopsida</taxon>
        <taxon>eudicotyledons</taxon>
        <taxon>Gunneridae</taxon>
        <taxon>Pentapetalae</taxon>
        <taxon>asterids</taxon>
        <taxon>campanulids</taxon>
        <taxon>Asterales</taxon>
        <taxon>Asteraceae</taxon>
        <taxon>Cichorioideae</taxon>
        <taxon>Cichorieae</taxon>
        <taxon>Cichoriinae</taxon>
        <taxon>Cichorium</taxon>
    </lineage>
</organism>
<protein>
    <submittedName>
        <fullName evidence="1">Uncharacterized protein</fullName>
    </submittedName>
</protein>
<name>A0ACB9GEG0_CICIN</name>
<comment type="caution">
    <text evidence="1">The sequence shown here is derived from an EMBL/GenBank/DDBJ whole genome shotgun (WGS) entry which is preliminary data.</text>
</comment>
<sequence>MVAMGRIQRFSKLDGVKDGSFMFQYLRKATVTAMEKGRHGRKTTANEEEETPAKAWEEDDGQGGGRNSGEGGFHLGFSETENGSM</sequence>
<keyword evidence="2" id="KW-1185">Reference proteome</keyword>
<proteinExistence type="predicted"/>
<reference evidence="2" key="1">
    <citation type="journal article" date="2022" name="Mol. Ecol. Resour.">
        <title>The genomes of chicory, endive, great burdock and yacon provide insights into Asteraceae palaeo-polyploidization history and plant inulin production.</title>
        <authorList>
            <person name="Fan W."/>
            <person name="Wang S."/>
            <person name="Wang H."/>
            <person name="Wang A."/>
            <person name="Jiang F."/>
            <person name="Liu H."/>
            <person name="Zhao H."/>
            <person name="Xu D."/>
            <person name="Zhang Y."/>
        </authorList>
    </citation>
    <scope>NUCLEOTIDE SEQUENCE [LARGE SCALE GENOMIC DNA]</scope>
    <source>
        <strain evidence="2">cv. Punajuju</strain>
    </source>
</reference>
<evidence type="ECO:0000313" key="2">
    <source>
        <dbReference type="Proteomes" id="UP001055811"/>
    </source>
</evidence>
<evidence type="ECO:0000313" key="1">
    <source>
        <dbReference type="EMBL" id="KAI3781868.1"/>
    </source>
</evidence>
<dbReference type="Proteomes" id="UP001055811">
    <property type="component" value="Linkage Group LG02"/>
</dbReference>
<reference evidence="1 2" key="2">
    <citation type="journal article" date="2022" name="Mol. Ecol. Resour.">
        <title>The genomes of chicory, endive, great burdock and yacon provide insights into Asteraceae paleo-polyploidization history and plant inulin production.</title>
        <authorList>
            <person name="Fan W."/>
            <person name="Wang S."/>
            <person name="Wang H."/>
            <person name="Wang A."/>
            <person name="Jiang F."/>
            <person name="Liu H."/>
            <person name="Zhao H."/>
            <person name="Xu D."/>
            <person name="Zhang Y."/>
        </authorList>
    </citation>
    <scope>NUCLEOTIDE SEQUENCE [LARGE SCALE GENOMIC DNA]</scope>
    <source>
        <strain evidence="2">cv. Punajuju</strain>
        <tissue evidence="1">Leaves</tissue>
    </source>
</reference>
<accession>A0ACB9GEG0</accession>
<dbReference type="EMBL" id="CM042010">
    <property type="protein sequence ID" value="KAI3781868.1"/>
    <property type="molecule type" value="Genomic_DNA"/>
</dbReference>
<gene>
    <name evidence="1" type="ORF">L2E82_11896</name>
</gene>